<dbReference type="EMBL" id="LAZR01023242">
    <property type="protein sequence ID" value="KKL79179.1"/>
    <property type="molecule type" value="Genomic_DNA"/>
</dbReference>
<accession>A0A0F9EYQ0</accession>
<sequence>EPYCKSCRRSENFCQCTGHNSCHDLHIEWFKSDECRAGLTEIAWDAIQSALDKGNYRAGKRDELEQLFSDLEISKGIASAISKYLGGEK</sequence>
<protein>
    <submittedName>
        <fullName evidence="1">Uncharacterized protein</fullName>
    </submittedName>
</protein>
<proteinExistence type="predicted"/>
<organism evidence="1">
    <name type="scientific">marine sediment metagenome</name>
    <dbReference type="NCBI Taxonomy" id="412755"/>
    <lineage>
        <taxon>unclassified sequences</taxon>
        <taxon>metagenomes</taxon>
        <taxon>ecological metagenomes</taxon>
    </lineage>
</organism>
<dbReference type="AlphaFoldDB" id="A0A0F9EYQ0"/>
<gene>
    <name evidence="1" type="ORF">LCGC14_2017470</name>
</gene>
<evidence type="ECO:0000313" key="1">
    <source>
        <dbReference type="EMBL" id="KKL79179.1"/>
    </source>
</evidence>
<comment type="caution">
    <text evidence="1">The sequence shown here is derived from an EMBL/GenBank/DDBJ whole genome shotgun (WGS) entry which is preliminary data.</text>
</comment>
<name>A0A0F9EYQ0_9ZZZZ</name>
<reference evidence="1" key="1">
    <citation type="journal article" date="2015" name="Nature">
        <title>Complex archaea that bridge the gap between prokaryotes and eukaryotes.</title>
        <authorList>
            <person name="Spang A."/>
            <person name="Saw J.H."/>
            <person name="Jorgensen S.L."/>
            <person name="Zaremba-Niedzwiedzka K."/>
            <person name="Martijn J."/>
            <person name="Lind A.E."/>
            <person name="van Eijk R."/>
            <person name="Schleper C."/>
            <person name="Guy L."/>
            <person name="Ettema T.J."/>
        </authorList>
    </citation>
    <scope>NUCLEOTIDE SEQUENCE</scope>
</reference>
<feature type="non-terminal residue" evidence="1">
    <location>
        <position position="1"/>
    </location>
</feature>